<keyword evidence="1" id="KW-0805">Transcription regulation</keyword>
<dbReference type="GO" id="GO:0003700">
    <property type="term" value="F:DNA-binding transcription factor activity"/>
    <property type="evidence" value="ECO:0007669"/>
    <property type="project" value="InterPro"/>
</dbReference>
<dbReference type="InterPro" id="IPR023187">
    <property type="entry name" value="Tscrpt_reg_MarR-type_CS"/>
</dbReference>
<dbReference type="GO" id="GO:0003677">
    <property type="term" value="F:DNA binding"/>
    <property type="evidence" value="ECO:0007669"/>
    <property type="project" value="UniProtKB-KW"/>
</dbReference>
<dbReference type="Proteomes" id="UP000276417">
    <property type="component" value="Chromosome 1"/>
</dbReference>
<feature type="domain" description="HTH marR-type" evidence="4">
    <location>
        <begin position="15"/>
        <end position="149"/>
    </location>
</feature>
<dbReference type="PROSITE" id="PS50995">
    <property type="entry name" value="HTH_MARR_2"/>
    <property type="match status" value="1"/>
</dbReference>
<dbReference type="SUPFAM" id="SSF46785">
    <property type="entry name" value="Winged helix' DNA-binding domain"/>
    <property type="match status" value="1"/>
</dbReference>
<keyword evidence="3" id="KW-0804">Transcription</keyword>
<dbReference type="InterPro" id="IPR000835">
    <property type="entry name" value="HTH_MarR-typ"/>
</dbReference>
<evidence type="ECO:0000256" key="2">
    <source>
        <dbReference type="ARBA" id="ARBA00023125"/>
    </source>
</evidence>
<dbReference type="GO" id="GO:0006950">
    <property type="term" value="P:response to stress"/>
    <property type="evidence" value="ECO:0007669"/>
    <property type="project" value="TreeGrafter"/>
</dbReference>
<gene>
    <name evidence="5" type="ORF">EHF33_06640</name>
</gene>
<dbReference type="EMBL" id="CP034183">
    <property type="protein sequence ID" value="AZI42465.1"/>
    <property type="molecule type" value="Genomic_DNA"/>
</dbReference>
<dbReference type="AlphaFoldDB" id="A0A3G8YBK8"/>
<dbReference type="PANTHER" id="PTHR33164">
    <property type="entry name" value="TRANSCRIPTIONAL REGULATOR, MARR FAMILY"/>
    <property type="match status" value="1"/>
</dbReference>
<dbReference type="InterPro" id="IPR039422">
    <property type="entry name" value="MarR/SlyA-like"/>
</dbReference>
<proteinExistence type="predicted"/>
<keyword evidence="6" id="KW-1185">Reference proteome</keyword>
<dbReference type="Pfam" id="PF12802">
    <property type="entry name" value="MarR_2"/>
    <property type="match status" value="1"/>
</dbReference>
<organism evidence="5 6">
    <name type="scientific">Deinococcus psychrotolerans</name>
    <dbReference type="NCBI Taxonomy" id="2489213"/>
    <lineage>
        <taxon>Bacteria</taxon>
        <taxon>Thermotogati</taxon>
        <taxon>Deinococcota</taxon>
        <taxon>Deinococci</taxon>
        <taxon>Deinococcales</taxon>
        <taxon>Deinococcaceae</taxon>
        <taxon>Deinococcus</taxon>
    </lineage>
</organism>
<dbReference type="PROSITE" id="PS01117">
    <property type="entry name" value="HTH_MARR_1"/>
    <property type="match status" value="1"/>
</dbReference>
<evidence type="ECO:0000259" key="4">
    <source>
        <dbReference type="PROSITE" id="PS50995"/>
    </source>
</evidence>
<name>A0A3G8YBK8_9DEIO</name>
<keyword evidence="2" id="KW-0238">DNA-binding</keyword>
<evidence type="ECO:0000313" key="6">
    <source>
        <dbReference type="Proteomes" id="UP000276417"/>
    </source>
</evidence>
<dbReference type="KEGG" id="dph:EHF33_06640"/>
<sequence>MPTPANQAALEQARQDHIGRLLHRAARAFNVSALSKLHARGHTALSLAHTNLLPHLEAHGSSIVKLAERAGMTKQAAGQLVAELEQHGYLMRRADPRDKRAVHLDFTPAGWQYLLDAQAIKREIAAEYRAKLGEATWDTLNAALSSLLE</sequence>
<dbReference type="InterPro" id="IPR036388">
    <property type="entry name" value="WH-like_DNA-bd_sf"/>
</dbReference>
<protein>
    <submittedName>
        <fullName evidence="5">MarR family transcriptional regulator</fullName>
    </submittedName>
</protein>
<reference evidence="5 6" key="1">
    <citation type="submission" date="2018-11" db="EMBL/GenBank/DDBJ databases">
        <title>Deinococcus shelandsis sp. nov., isolated from South Shetland Islands soil of Antarctica.</title>
        <authorList>
            <person name="Tian J."/>
        </authorList>
    </citation>
    <scope>NUCLEOTIDE SEQUENCE [LARGE SCALE GENOMIC DNA]</scope>
    <source>
        <strain evidence="5 6">S14-83T</strain>
    </source>
</reference>
<evidence type="ECO:0000256" key="3">
    <source>
        <dbReference type="ARBA" id="ARBA00023163"/>
    </source>
</evidence>
<dbReference type="InterPro" id="IPR036390">
    <property type="entry name" value="WH_DNA-bd_sf"/>
</dbReference>
<evidence type="ECO:0000256" key="1">
    <source>
        <dbReference type="ARBA" id="ARBA00023015"/>
    </source>
</evidence>
<dbReference type="PANTHER" id="PTHR33164:SF57">
    <property type="entry name" value="MARR-FAMILY TRANSCRIPTIONAL REGULATOR"/>
    <property type="match status" value="1"/>
</dbReference>
<evidence type="ECO:0000313" key="5">
    <source>
        <dbReference type="EMBL" id="AZI42465.1"/>
    </source>
</evidence>
<dbReference type="Gene3D" id="1.10.10.10">
    <property type="entry name" value="Winged helix-like DNA-binding domain superfamily/Winged helix DNA-binding domain"/>
    <property type="match status" value="1"/>
</dbReference>
<dbReference type="OrthoDB" id="582199at2"/>
<accession>A0A3G8YBK8</accession>
<dbReference type="SMART" id="SM00347">
    <property type="entry name" value="HTH_MARR"/>
    <property type="match status" value="1"/>
</dbReference>